<reference evidence="13 14" key="1">
    <citation type="submission" date="2023-10" db="EMBL/GenBank/DDBJ databases">
        <title>Complete genome sequence of Shewanella sp. DAU334.</title>
        <authorList>
            <person name="Lee Y.-S."/>
            <person name="Jeong H.-R."/>
            <person name="Hwang E.-J."/>
            <person name="Choi Y.-L."/>
            <person name="Kim G.-D."/>
        </authorList>
    </citation>
    <scope>NUCLEOTIDE SEQUENCE [LARGE SCALE GENOMIC DNA]</scope>
    <source>
        <strain evidence="13 14">DAU334</strain>
    </source>
</reference>
<evidence type="ECO:0000256" key="4">
    <source>
        <dbReference type="ARBA" id="ARBA00022475"/>
    </source>
</evidence>
<keyword evidence="8" id="KW-1133">Transmembrane helix</keyword>
<dbReference type="EMBL" id="CP136522">
    <property type="protein sequence ID" value="WOT04389.1"/>
    <property type="molecule type" value="Genomic_DNA"/>
</dbReference>
<dbReference type="Proteomes" id="UP001529491">
    <property type="component" value="Chromosome"/>
</dbReference>
<dbReference type="InterPro" id="IPR006260">
    <property type="entry name" value="TonB/TolA_C"/>
</dbReference>
<dbReference type="PANTHER" id="PTHR33446:SF14">
    <property type="entry name" value="PROTEIN TONB"/>
    <property type="match status" value="1"/>
</dbReference>
<evidence type="ECO:0000256" key="5">
    <source>
        <dbReference type="ARBA" id="ARBA00022519"/>
    </source>
</evidence>
<evidence type="ECO:0000256" key="11">
    <source>
        <dbReference type="SAM" id="MobiDB-lite"/>
    </source>
</evidence>
<gene>
    <name evidence="13" type="ORF">RGE70_13810</name>
</gene>
<comment type="function">
    <text evidence="10">Interacts with outer membrane receptor proteins that carry out high-affinity binding and energy dependent uptake into the periplasmic space of specific substrates. It could act to transduce energy from the cytoplasmic membrane to specific energy-requiring processes in the outer membrane, resulting in the release into the periplasm of ligands bound by these outer membrane proteins.</text>
</comment>
<comment type="similarity">
    <text evidence="2 10">Belongs to the TonB family.</text>
</comment>
<dbReference type="PRINTS" id="PR01374">
    <property type="entry name" value="TONBPROTEIN"/>
</dbReference>
<organism evidence="13 14">
    <name type="scientific">Shewanella youngdeokensis</name>
    <dbReference type="NCBI Taxonomy" id="2999068"/>
    <lineage>
        <taxon>Bacteria</taxon>
        <taxon>Pseudomonadati</taxon>
        <taxon>Pseudomonadota</taxon>
        <taxon>Gammaproteobacteria</taxon>
        <taxon>Alteromonadales</taxon>
        <taxon>Shewanellaceae</taxon>
        <taxon>Shewanella</taxon>
    </lineage>
</organism>
<evidence type="ECO:0000256" key="7">
    <source>
        <dbReference type="ARBA" id="ARBA00022927"/>
    </source>
</evidence>
<dbReference type="InterPro" id="IPR051045">
    <property type="entry name" value="TonB-dependent_transducer"/>
</dbReference>
<dbReference type="Gene3D" id="3.30.1150.10">
    <property type="match status" value="1"/>
</dbReference>
<proteinExistence type="inferred from homology"/>
<dbReference type="RefSeq" id="WP_310472020.1">
    <property type="nucleotide sequence ID" value="NZ_CP136522.1"/>
</dbReference>
<evidence type="ECO:0000313" key="13">
    <source>
        <dbReference type="EMBL" id="WOT04389.1"/>
    </source>
</evidence>
<name>A0ABZ0JXA2_9GAMM</name>
<feature type="region of interest" description="Disordered" evidence="11">
    <location>
        <begin position="52"/>
        <end position="85"/>
    </location>
</feature>
<evidence type="ECO:0000256" key="3">
    <source>
        <dbReference type="ARBA" id="ARBA00022448"/>
    </source>
</evidence>
<keyword evidence="3 10" id="KW-0813">Transport</keyword>
<protein>
    <recommendedName>
        <fullName evidence="10">Protein TonB</fullName>
    </recommendedName>
</protein>
<dbReference type="PROSITE" id="PS52015">
    <property type="entry name" value="TONB_CTD"/>
    <property type="match status" value="1"/>
</dbReference>
<keyword evidence="5 10" id="KW-0997">Cell inner membrane</keyword>
<dbReference type="InterPro" id="IPR037682">
    <property type="entry name" value="TonB_C"/>
</dbReference>
<evidence type="ECO:0000313" key="14">
    <source>
        <dbReference type="Proteomes" id="UP001529491"/>
    </source>
</evidence>
<evidence type="ECO:0000256" key="8">
    <source>
        <dbReference type="ARBA" id="ARBA00022989"/>
    </source>
</evidence>
<keyword evidence="9" id="KW-0472">Membrane</keyword>
<dbReference type="NCBIfam" id="TIGR01352">
    <property type="entry name" value="tonB_Cterm"/>
    <property type="match status" value="1"/>
</dbReference>
<evidence type="ECO:0000256" key="6">
    <source>
        <dbReference type="ARBA" id="ARBA00022692"/>
    </source>
</evidence>
<dbReference type="Pfam" id="PF03544">
    <property type="entry name" value="TonB_C"/>
    <property type="match status" value="1"/>
</dbReference>
<evidence type="ECO:0000256" key="2">
    <source>
        <dbReference type="ARBA" id="ARBA00006555"/>
    </source>
</evidence>
<feature type="compositionally biased region" description="Low complexity" evidence="11">
    <location>
        <begin position="74"/>
        <end position="85"/>
    </location>
</feature>
<dbReference type="InterPro" id="IPR003538">
    <property type="entry name" value="TonB"/>
</dbReference>
<dbReference type="SUPFAM" id="SSF74653">
    <property type="entry name" value="TolA/TonB C-terminal domain"/>
    <property type="match status" value="1"/>
</dbReference>
<comment type="subcellular location">
    <subcellularLocation>
        <location evidence="1 10">Cell inner membrane</location>
        <topology evidence="1 10">Single-pass membrane protein</topology>
        <orientation evidence="1 10">Periplasmic side</orientation>
    </subcellularLocation>
</comment>
<feature type="domain" description="TonB C-terminal" evidence="12">
    <location>
        <begin position="127"/>
        <end position="219"/>
    </location>
</feature>
<keyword evidence="14" id="KW-1185">Reference proteome</keyword>
<keyword evidence="4 10" id="KW-1003">Cell membrane</keyword>
<dbReference type="PANTHER" id="PTHR33446">
    <property type="entry name" value="PROTEIN TONB-RELATED"/>
    <property type="match status" value="1"/>
</dbReference>
<evidence type="ECO:0000256" key="9">
    <source>
        <dbReference type="ARBA" id="ARBA00023136"/>
    </source>
</evidence>
<sequence>MRRLLLLTPSALIFTVVIFGFIAWLVEPGKGPMPDPDSVLRFDVIQIEPDAQLQRRQRKLPEPPEKQLMAPTPQSQASAQQSESIAADMPDVPEINIDLAVAGLSLNIPITSQQTDLSSSLASPSIGDNQQVMPLHRVEPRYPARALKRKLEGYVLLGFVIDKKGNPQDIKVLDANPSQLFDREAIRALKRWKYQPKIVNGNATAQLGQSVRLEFKLQK</sequence>
<evidence type="ECO:0000259" key="12">
    <source>
        <dbReference type="PROSITE" id="PS52015"/>
    </source>
</evidence>
<evidence type="ECO:0000256" key="1">
    <source>
        <dbReference type="ARBA" id="ARBA00004383"/>
    </source>
</evidence>
<accession>A0ABZ0JXA2</accession>
<evidence type="ECO:0000256" key="10">
    <source>
        <dbReference type="RuleBase" id="RU362123"/>
    </source>
</evidence>
<keyword evidence="7 10" id="KW-0653">Protein transport</keyword>
<keyword evidence="6" id="KW-0812">Transmembrane</keyword>
<keyword evidence="10" id="KW-0735">Signal-anchor</keyword>